<name>A0ABN9WXK5_9DINO</name>
<comment type="caution">
    <text evidence="2">The sequence shown here is derived from an EMBL/GenBank/DDBJ whole genome shotgun (WGS) entry which is preliminary data.</text>
</comment>
<feature type="compositionally biased region" description="Basic residues" evidence="1">
    <location>
        <begin position="294"/>
        <end position="303"/>
    </location>
</feature>
<dbReference type="EMBL" id="CAUYUJ010019503">
    <property type="protein sequence ID" value="CAK0891650.1"/>
    <property type="molecule type" value="Genomic_DNA"/>
</dbReference>
<reference evidence="2" key="1">
    <citation type="submission" date="2023-10" db="EMBL/GenBank/DDBJ databases">
        <authorList>
            <person name="Chen Y."/>
            <person name="Shah S."/>
            <person name="Dougan E. K."/>
            <person name="Thang M."/>
            <person name="Chan C."/>
        </authorList>
    </citation>
    <scope>NUCLEOTIDE SEQUENCE [LARGE SCALE GENOMIC DNA]</scope>
</reference>
<feature type="compositionally biased region" description="Gly residues" evidence="1">
    <location>
        <begin position="63"/>
        <end position="76"/>
    </location>
</feature>
<evidence type="ECO:0000313" key="2">
    <source>
        <dbReference type="EMBL" id="CAK0891650.1"/>
    </source>
</evidence>
<feature type="region of interest" description="Disordered" evidence="1">
    <location>
        <begin position="1"/>
        <end position="181"/>
    </location>
</feature>
<evidence type="ECO:0000313" key="3">
    <source>
        <dbReference type="Proteomes" id="UP001189429"/>
    </source>
</evidence>
<dbReference type="Proteomes" id="UP001189429">
    <property type="component" value="Unassembled WGS sequence"/>
</dbReference>
<proteinExistence type="predicted"/>
<feature type="region of interest" description="Disordered" evidence="1">
    <location>
        <begin position="243"/>
        <end position="324"/>
    </location>
</feature>
<feature type="compositionally biased region" description="Basic and acidic residues" evidence="1">
    <location>
        <begin position="84"/>
        <end position="101"/>
    </location>
</feature>
<feature type="compositionally biased region" description="Basic residues" evidence="1">
    <location>
        <begin position="112"/>
        <end position="123"/>
    </location>
</feature>
<accession>A0ABN9WXK5</accession>
<sequence length="324" mass="35256">GGRRGARARGRLGPSAASRPSAAGGAAHVVRPGEPERGRGRGGGRSGRRRPCSRRGACRGQCCRGGGRRGGGGGGRRLARRASRRQEEKEKEEGRGADLLRELPPALEGGRQLRRHLRQHGRSLGRLAPRARPQRRSVGGLLFGGAEGRGGPSADRGGRPRGRERPLRLREPAKARAGRHGLLQTKPIRCIRCRGVERLREQARGVAGRRLLWREPGEQSGRGGGAHPIGGRARGLRRHLRLGLREPPPPERGQLRGRQVQPGGGGGRRHHLREPTRGLARRRGLQQRLGRLGRGGRRGRAQRGTRESFRRAPRPPPACSRASR</sequence>
<feature type="compositionally biased region" description="Gly residues" evidence="1">
    <location>
        <begin position="141"/>
        <end position="151"/>
    </location>
</feature>
<feature type="compositionally biased region" description="Basic residues" evidence="1">
    <location>
        <begin position="1"/>
        <end position="10"/>
    </location>
</feature>
<feature type="compositionally biased region" description="Low complexity" evidence="1">
    <location>
        <begin position="11"/>
        <end position="27"/>
    </location>
</feature>
<feature type="non-terminal residue" evidence="2">
    <location>
        <position position="324"/>
    </location>
</feature>
<keyword evidence="3" id="KW-1185">Reference proteome</keyword>
<protein>
    <submittedName>
        <fullName evidence="2">Uncharacterized protein</fullName>
    </submittedName>
</protein>
<organism evidence="2 3">
    <name type="scientific">Prorocentrum cordatum</name>
    <dbReference type="NCBI Taxonomy" id="2364126"/>
    <lineage>
        <taxon>Eukaryota</taxon>
        <taxon>Sar</taxon>
        <taxon>Alveolata</taxon>
        <taxon>Dinophyceae</taxon>
        <taxon>Prorocentrales</taxon>
        <taxon>Prorocentraceae</taxon>
        <taxon>Prorocentrum</taxon>
    </lineage>
</organism>
<feature type="compositionally biased region" description="Basic residues" evidence="1">
    <location>
        <begin position="40"/>
        <end position="57"/>
    </location>
</feature>
<feature type="region of interest" description="Disordered" evidence="1">
    <location>
        <begin position="214"/>
        <end position="233"/>
    </location>
</feature>
<gene>
    <name evidence="2" type="ORF">PCOR1329_LOCUS71523</name>
</gene>
<evidence type="ECO:0000256" key="1">
    <source>
        <dbReference type="SAM" id="MobiDB-lite"/>
    </source>
</evidence>
<feature type="non-terminal residue" evidence="2">
    <location>
        <position position="1"/>
    </location>
</feature>
<feature type="compositionally biased region" description="Basic and acidic residues" evidence="1">
    <location>
        <begin position="156"/>
        <end position="174"/>
    </location>
</feature>